<reference evidence="9 10" key="1">
    <citation type="journal article" date="2010" name="J. Bacteriol.">
        <title>Complete genome sequence of the representative gamma-hexachlorocyclohexane-degrading bacterium Sphingobium japonicum UT26.</title>
        <authorList>
            <person name="Nagata Y."/>
            <person name="Ohtsubo Y."/>
            <person name="Endo R."/>
            <person name="Ichikawa N."/>
            <person name="Ankai A."/>
            <person name="Oguchi A."/>
            <person name="Fukui S."/>
            <person name="Fujita N."/>
            <person name="Tsuda M."/>
        </authorList>
    </citation>
    <scope>NUCLEOTIDE SEQUENCE [LARGE SCALE GENOMIC DNA]</scope>
    <source>
        <strain evidence="10">DSM 16413 / CCM 7287 / MTCC 6362 / UT26 / NBRC 101211 / UT26S</strain>
        <plasmid evidence="9 10">pCHQ1</plasmid>
    </source>
</reference>
<keyword evidence="9" id="KW-0614">Plasmid</keyword>
<dbReference type="EC" id="1.14.13.82" evidence="9"/>
<evidence type="ECO:0000259" key="7">
    <source>
        <dbReference type="PROSITE" id="PS51085"/>
    </source>
</evidence>
<dbReference type="InterPro" id="IPR006058">
    <property type="entry name" value="2Fe2S_fd_BS"/>
</dbReference>
<dbReference type="PRINTS" id="PR00409">
    <property type="entry name" value="PHDIOXRDTASE"/>
</dbReference>
<dbReference type="GO" id="GO:0018489">
    <property type="term" value="F:vanillate monooxygenase activity"/>
    <property type="evidence" value="ECO:0007669"/>
    <property type="project" value="UniProtKB-EC"/>
</dbReference>
<dbReference type="AlphaFoldDB" id="D4Z908"/>
<geneLocation type="plasmid" evidence="9 10">
    <name>pCHQ1</name>
</geneLocation>
<evidence type="ECO:0000256" key="4">
    <source>
        <dbReference type="ARBA" id="ARBA00023002"/>
    </source>
</evidence>
<dbReference type="Pfam" id="PF00111">
    <property type="entry name" value="Fer2"/>
    <property type="match status" value="1"/>
</dbReference>
<keyword evidence="9" id="KW-0503">Monooxygenase</keyword>
<dbReference type="InterPro" id="IPR017927">
    <property type="entry name" value="FAD-bd_FR_type"/>
</dbReference>
<name>D4Z908_SPHIU</name>
<gene>
    <name evidence="9" type="primary">vanB</name>
    <name evidence="9" type="ordered locus">SJA_P1-01380</name>
</gene>
<dbReference type="Gene3D" id="2.40.30.10">
    <property type="entry name" value="Translation factors"/>
    <property type="match status" value="1"/>
</dbReference>
<dbReference type="InterPro" id="IPR036010">
    <property type="entry name" value="2Fe-2S_ferredoxin-like_sf"/>
</dbReference>
<keyword evidence="4 9" id="KW-0560">Oxidoreductase</keyword>
<dbReference type="InterPro" id="IPR039261">
    <property type="entry name" value="FNR_nucleotide-bd"/>
</dbReference>
<dbReference type="GeneID" id="29275698"/>
<evidence type="ECO:0000256" key="2">
    <source>
        <dbReference type="ARBA" id="ARBA00022714"/>
    </source>
</evidence>
<feature type="domain" description="2Fe-2S ferredoxin-type" evidence="7">
    <location>
        <begin position="236"/>
        <end position="321"/>
    </location>
</feature>
<dbReference type="EMBL" id="AP010805">
    <property type="protein sequence ID" value="BAI99090.1"/>
    <property type="molecule type" value="Genomic_DNA"/>
</dbReference>
<evidence type="ECO:0000256" key="6">
    <source>
        <dbReference type="ARBA" id="ARBA00023014"/>
    </source>
</evidence>
<feature type="domain" description="FAD-binding FR-type" evidence="8">
    <location>
        <begin position="3"/>
        <end position="105"/>
    </location>
</feature>
<accession>D4Z908</accession>
<dbReference type="InterPro" id="IPR017938">
    <property type="entry name" value="Riboflavin_synthase-like_b-brl"/>
</dbReference>
<protein>
    <submittedName>
        <fullName evidence="9">Vanillate monooxygenase oxidoreductase subunit</fullName>
        <ecNumber evidence="9">1.14.13.82</ecNumber>
    </submittedName>
</protein>
<dbReference type="RefSeq" id="WP_013041681.1">
    <property type="nucleotide sequence ID" value="NC_014007.1"/>
</dbReference>
<dbReference type="GO" id="GO:0046872">
    <property type="term" value="F:metal ion binding"/>
    <property type="evidence" value="ECO:0007669"/>
    <property type="project" value="UniProtKB-KW"/>
</dbReference>
<dbReference type="GO" id="GO:0051537">
    <property type="term" value="F:2 iron, 2 sulfur cluster binding"/>
    <property type="evidence" value="ECO:0007669"/>
    <property type="project" value="UniProtKB-KW"/>
</dbReference>
<sequence length="321" mass="35060">MDQTLLEVRVTKKTLEADDIASFELKNCDGSSLPHFSAGSHVDVNMANGLVRQYSLCNVPGETDRYLIAVLRDPNTRGGSAFMHDRVQQGDTLTISQPRNLFALARDARRSILFAGGIGVTPILAMAERLAQIDAPFELHYCGRSRSRTAFLDRISSSHFSKQAHFHFDDGPEEQRLDVNAILASPSADTHLYACGPSGFLDFVLGAASQLGWSGSCVHREYFAAAATTSAEDQSFEVELASSGQTFHIPPDKTVLEILAANGIDIPVSCEQGICGTCVTRVLRGEPDHRDLFMTDQEHAANDQFTPCCSRARSLRLVLDL</sequence>
<keyword evidence="2" id="KW-0001">2Fe-2S</keyword>
<dbReference type="SUPFAM" id="SSF54292">
    <property type="entry name" value="2Fe-2S ferredoxin-like"/>
    <property type="match status" value="1"/>
</dbReference>
<dbReference type="KEGG" id="sjp:SJA_P1-01380"/>
<dbReference type="Gene3D" id="3.10.20.30">
    <property type="match status" value="1"/>
</dbReference>
<keyword evidence="6" id="KW-0411">Iron-sulfur</keyword>
<organism evidence="9 10">
    <name type="scientific">Sphingobium indicum (strain DSM 16413 / CCM 7287 / MTCC 6362 / UT26 / NBRC 101211 / UT26S)</name>
    <name type="common">Sphingobium japonicum</name>
    <dbReference type="NCBI Taxonomy" id="452662"/>
    <lineage>
        <taxon>Bacteria</taxon>
        <taxon>Pseudomonadati</taxon>
        <taxon>Pseudomonadota</taxon>
        <taxon>Alphaproteobacteria</taxon>
        <taxon>Sphingomonadales</taxon>
        <taxon>Sphingomonadaceae</taxon>
        <taxon>Sphingobium</taxon>
    </lineage>
</organism>
<evidence type="ECO:0000259" key="8">
    <source>
        <dbReference type="PROSITE" id="PS51384"/>
    </source>
</evidence>
<dbReference type="HOGENOM" id="CLU_003827_17_0_5"/>
<proteinExistence type="predicted"/>
<dbReference type="PANTHER" id="PTHR47354:SF1">
    <property type="entry name" value="CARNITINE MONOOXYGENASE REDUCTASE SUBUNIT"/>
    <property type="match status" value="1"/>
</dbReference>
<dbReference type="InterPro" id="IPR050415">
    <property type="entry name" value="MRET"/>
</dbReference>
<keyword evidence="1" id="KW-0285">Flavoprotein</keyword>
<evidence type="ECO:0000256" key="5">
    <source>
        <dbReference type="ARBA" id="ARBA00023004"/>
    </source>
</evidence>
<dbReference type="PANTHER" id="PTHR47354">
    <property type="entry name" value="NADH OXIDOREDUCTASE HCR"/>
    <property type="match status" value="1"/>
</dbReference>
<evidence type="ECO:0000256" key="3">
    <source>
        <dbReference type="ARBA" id="ARBA00022723"/>
    </source>
</evidence>
<dbReference type="CDD" id="cd06185">
    <property type="entry name" value="PDR_like"/>
    <property type="match status" value="1"/>
</dbReference>
<dbReference type="PROSITE" id="PS51384">
    <property type="entry name" value="FAD_FR"/>
    <property type="match status" value="1"/>
</dbReference>
<dbReference type="InterPro" id="IPR012675">
    <property type="entry name" value="Beta-grasp_dom_sf"/>
</dbReference>
<dbReference type="SUPFAM" id="SSF63380">
    <property type="entry name" value="Riboflavin synthase domain-like"/>
    <property type="match status" value="1"/>
</dbReference>
<evidence type="ECO:0000256" key="1">
    <source>
        <dbReference type="ARBA" id="ARBA00022630"/>
    </source>
</evidence>
<dbReference type="InterPro" id="IPR001041">
    <property type="entry name" value="2Fe-2S_ferredoxin-type"/>
</dbReference>
<dbReference type="PROSITE" id="PS00197">
    <property type="entry name" value="2FE2S_FER_1"/>
    <property type="match status" value="1"/>
</dbReference>
<keyword evidence="10" id="KW-1185">Reference proteome</keyword>
<dbReference type="Gene3D" id="3.40.50.80">
    <property type="entry name" value="Nucleotide-binding domain of ferredoxin-NADP reductase (FNR) module"/>
    <property type="match status" value="1"/>
</dbReference>
<dbReference type="SUPFAM" id="SSF52343">
    <property type="entry name" value="Ferredoxin reductase-like, C-terminal NADP-linked domain"/>
    <property type="match status" value="1"/>
</dbReference>
<dbReference type="Proteomes" id="UP000007753">
    <property type="component" value="Plasmid pCHQ1"/>
</dbReference>
<keyword evidence="5" id="KW-0408">Iron</keyword>
<evidence type="ECO:0000313" key="10">
    <source>
        <dbReference type="Proteomes" id="UP000007753"/>
    </source>
</evidence>
<dbReference type="PROSITE" id="PS51085">
    <property type="entry name" value="2FE2S_FER_2"/>
    <property type="match status" value="1"/>
</dbReference>
<dbReference type="CDD" id="cd00207">
    <property type="entry name" value="fer2"/>
    <property type="match status" value="1"/>
</dbReference>
<keyword evidence="3" id="KW-0479">Metal-binding</keyword>
<evidence type="ECO:0000313" key="9">
    <source>
        <dbReference type="EMBL" id="BAI99090.1"/>
    </source>
</evidence>